<comment type="caution">
    <text evidence="1">The sequence shown here is derived from an EMBL/GenBank/DDBJ whole genome shotgun (WGS) entry which is preliminary data.</text>
</comment>
<dbReference type="AlphaFoldDB" id="A0A2S5DEM8"/>
<reference evidence="2" key="1">
    <citation type="submission" date="2018-02" db="EMBL/GenBank/DDBJ databases">
        <authorList>
            <person name="O'Hara-Hanley K."/>
            <person name="Soby S."/>
        </authorList>
    </citation>
    <scope>NUCLEOTIDE SEQUENCE [LARGE SCALE GENOMIC DNA]</scope>
    <source>
        <strain evidence="2">MWU14-2602</strain>
    </source>
</reference>
<sequence length="70" mass="7884">MTYPTKCQYTVRPTLSTDEFAKAVGLRSPSIRKSYSRKGHALGIQPIKLPNGKLRWPLDKIEQLLTGAQQ</sequence>
<keyword evidence="1" id="KW-0238">DNA-binding</keyword>
<dbReference type="EMBL" id="PQWB01000055">
    <property type="protein sequence ID" value="POZ61432.1"/>
    <property type="molecule type" value="Genomic_DNA"/>
</dbReference>
<dbReference type="Proteomes" id="UP000237082">
    <property type="component" value="Unassembled WGS sequence"/>
</dbReference>
<gene>
    <name evidence="1" type="ORF">C2I19_13815</name>
</gene>
<protein>
    <submittedName>
        <fullName evidence="1">DNA-binding protein</fullName>
    </submittedName>
</protein>
<keyword evidence="2" id="KW-1185">Reference proteome</keyword>
<evidence type="ECO:0000313" key="1">
    <source>
        <dbReference type="EMBL" id="POZ61432.1"/>
    </source>
</evidence>
<accession>A0A2S5DEM8</accession>
<dbReference type="GO" id="GO:0003677">
    <property type="term" value="F:DNA binding"/>
    <property type="evidence" value="ECO:0007669"/>
    <property type="project" value="UniProtKB-KW"/>
</dbReference>
<evidence type="ECO:0000313" key="2">
    <source>
        <dbReference type="Proteomes" id="UP000237082"/>
    </source>
</evidence>
<proteinExistence type="predicted"/>
<organism evidence="1 2">
    <name type="scientific">Chromobacterium alticapitis</name>
    <dbReference type="NCBI Taxonomy" id="2073169"/>
    <lineage>
        <taxon>Bacteria</taxon>
        <taxon>Pseudomonadati</taxon>
        <taxon>Pseudomonadota</taxon>
        <taxon>Betaproteobacteria</taxon>
        <taxon>Neisseriales</taxon>
        <taxon>Chromobacteriaceae</taxon>
        <taxon>Chromobacterium</taxon>
    </lineage>
</organism>
<name>A0A2S5DEM8_9NEIS</name>